<sequence>MSFYSHTGKLEVFHSTSNAYTPKVEFFGQLTKKLWKRAHCVSDCKQWYELDQIHINPEGFRKMAAAEGLPSWIRFRDGA</sequence>
<gene>
    <name evidence="1" type="ORF">FJT64_018756</name>
</gene>
<comment type="caution">
    <text evidence="1">The sequence shown here is derived from an EMBL/GenBank/DDBJ whole genome shotgun (WGS) entry which is preliminary data.</text>
</comment>
<dbReference type="AlphaFoldDB" id="A0A6A4X5K2"/>
<evidence type="ECO:0000313" key="1">
    <source>
        <dbReference type="EMBL" id="KAF0310208.1"/>
    </source>
</evidence>
<proteinExistence type="predicted"/>
<accession>A0A6A4X5K2</accession>
<organism evidence="1 2">
    <name type="scientific">Amphibalanus amphitrite</name>
    <name type="common">Striped barnacle</name>
    <name type="synonym">Balanus amphitrite</name>
    <dbReference type="NCBI Taxonomy" id="1232801"/>
    <lineage>
        <taxon>Eukaryota</taxon>
        <taxon>Metazoa</taxon>
        <taxon>Ecdysozoa</taxon>
        <taxon>Arthropoda</taxon>
        <taxon>Crustacea</taxon>
        <taxon>Multicrustacea</taxon>
        <taxon>Cirripedia</taxon>
        <taxon>Thoracica</taxon>
        <taxon>Thoracicalcarea</taxon>
        <taxon>Balanomorpha</taxon>
        <taxon>Balanoidea</taxon>
        <taxon>Balanidae</taxon>
        <taxon>Amphibalaninae</taxon>
        <taxon>Amphibalanus</taxon>
    </lineage>
</organism>
<reference evidence="1 2" key="1">
    <citation type="submission" date="2019-07" db="EMBL/GenBank/DDBJ databases">
        <title>Draft genome assembly of a fouling barnacle, Amphibalanus amphitrite (Darwin, 1854): The first reference genome for Thecostraca.</title>
        <authorList>
            <person name="Kim W."/>
        </authorList>
    </citation>
    <scope>NUCLEOTIDE SEQUENCE [LARGE SCALE GENOMIC DNA]</scope>
    <source>
        <strain evidence="1">SNU_AA5</strain>
        <tissue evidence="1">Soma without cirri and trophi</tissue>
    </source>
</reference>
<keyword evidence="2" id="KW-1185">Reference proteome</keyword>
<protein>
    <submittedName>
        <fullName evidence="1">Uncharacterized protein</fullName>
    </submittedName>
</protein>
<name>A0A6A4X5K2_AMPAM</name>
<dbReference type="Proteomes" id="UP000440578">
    <property type="component" value="Unassembled WGS sequence"/>
</dbReference>
<dbReference type="EMBL" id="VIIS01000335">
    <property type="protein sequence ID" value="KAF0310208.1"/>
    <property type="molecule type" value="Genomic_DNA"/>
</dbReference>
<evidence type="ECO:0000313" key="2">
    <source>
        <dbReference type="Proteomes" id="UP000440578"/>
    </source>
</evidence>